<evidence type="ECO:0000256" key="2">
    <source>
        <dbReference type="ARBA" id="ARBA00061381"/>
    </source>
</evidence>
<dbReference type="PANTHER" id="PTHR33505:SF4">
    <property type="entry name" value="PROTEIN PREY, MITOCHONDRIAL"/>
    <property type="match status" value="1"/>
</dbReference>
<keyword evidence="5" id="KW-1185">Reference proteome</keyword>
<reference evidence="4 5" key="1">
    <citation type="submission" date="2018-04" db="EMBL/GenBank/DDBJ databases">
        <title>Bordetella sp. HZ20 isolated from seawater.</title>
        <authorList>
            <person name="Sun C."/>
        </authorList>
    </citation>
    <scope>NUCLEOTIDE SEQUENCE [LARGE SCALE GENOMIC DNA]</scope>
    <source>
        <strain evidence="4 5">HZ20</strain>
    </source>
</reference>
<dbReference type="PANTHER" id="PTHR33505">
    <property type="entry name" value="ZGC:162634"/>
    <property type="match status" value="1"/>
</dbReference>
<dbReference type="Proteomes" id="UP000244571">
    <property type="component" value="Chromosome"/>
</dbReference>
<dbReference type="KEGG" id="boz:DBV39_06180"/>
<comment type="similarity">
    <text evidence="3">Belongs to the UPF0434 family.</text>
</comment>
<evidence type="ECO:0000256" key="3">
    <source>
        <dbReference type="HAMAP-Rule" id="MF_01187"/>
    </source>
</evidence>
<evidence type="ECO:0000313" key="5">
    <source>
        <dbReference type="Proteomes" id="UP000244571"/>
    </source>
</evidence>
<dbReference type="HAMAP" id="MF_01187">
    <property type="entry name" value="UPF0434"/>
    <property type="match status" value="1"/>
</dbReference>
<dbReference type="Pfam" id="PF03966">
    <property type="entry name" value="Trm112p"/>
    <property type="match status" value="1"/>
</dbReference>
<dbReference type="Gene3D" id="2.20.25.10">
    <property type="match status" value="1"/>
</dbReference>
<sequence length="61" mass="6758">MDHKLLDILVCPICKGRLQMSPQRDSLICRADRLAFPIEDGIPVMLESKAKPIEGELGKAP</sequence>
<dbReference type="EMBL" id="CP028901">
    <property type="protein sequence ID" value="AWB33360.1"/>
    <property type="molecule type" value="Genomic_DNA"/>
</dbReference>
<accession>A0A2R4XHU2</accession>
<organism evidence="4 5">
    <name type="scientific">Orrella marina</name>
    <dbReference type="NCBI Taxonomy" id="2163011"/>
    <lineage>
        <taxon>Bacteria</taxon>
        <taxon>Pseudomonadati</taxon>
        <taxon>Pseudomonadota</taxon>
        <taxon>Betaproteobacteria</taxon>
        <taxon>Burkholderiales</taxon>
        <taxon>Alcaligenaceae</taxon>
        <taxon>Orrella</taxon>
    </lineage>
</organism>
<evidence type="ECO:0000256" key="1">
    <source>
        <dbReference type="ARBA" id="ARBA00061313"/>
    </source>
</evidence>
<comment type="similarity">
    <text evidence="2">In the C-terminal section; belongs to the UPF0434 family.</text>
</comment>
<protein>
    <recommendedName>
        <fullName evidence="3">UPF0434 protein DBV39_06180</fullName>
    </recommendedName>
</protein>
<proteinExistence type="inferred from homology"/>
<dbReference type="GO" id="GO:0005829">
    <property type="term" value="C:cytosol"/>
    <property type="evidence" value="ECO:0007669"/>
    <property type="project" value="TreeGrafter"/>
</dbReference>
<gene>
    <name evidence="4" type="ORF">DBV39_06180</name>
</gene>
<comment type="similarity">
    <text evidence="1">In the N-terminal section; belongs to the LpxK family.</text>
</comment>
<dbReference type="FunFam" id="2.20.25.10:FF:000002">
    <property type="entry name" value="UPF0434 protein YcaR"/>
    <property type="match status" value="1"/>
</dbReference>
<evidence type="ECO:0000313" key="4">
    <source>
        <dbReference type="EMBL" id="AWB33360.1"/>
    </source>
</evidence>
<dbReference type="AlphaFoldDB" id="A0A2R4XHU2"/>
<dbReference type="InterPro" id="IPR005651">
    <property type="entry name" value="Trm112-like"/>
</dbReference>
<dbReference type="SUPFAM" id="SSF158997">
    <property type="entry name" value="Trm112p-like"/>
    <property type="match status" value="1"/>
</dbReference>
<dbReference type="OrthoDB" id="9812205at2"/>
<dbReference type="RefSeq" id="WP_108620789.1">
    <property type="nucleotide sequence ID" value="NZ_CP028901.1"/>
</dbReference>
<name>A0A2R4XHU2_9BURK</name>